<gene>
    <name evidence="5" type="ORF">JOC77_002121</name>
</gene>
<dbReference type="Proteomes" id="UP000823486">
    <property type="component" value="Unassembled WGS sequence"/>
</dbReference>
<evidence type="ECO:0000259" key="4">
    <source>
        <dbReference type="Pfam" id="PF17479"/>
    </source>
</evidence>
<dbReference type="Pfam" id="PF11258">
    <property type="entry name" value="DUF3048"/>
    <property type="match status" value="1"/>
</dbReference>
<evidence type="ECO:0000256" key="2">
    <source>
        <dbReference type="SAM" id="SignalP"/>
    </source>
</evidence>
<proteinExistence type="predicted"/>
<evidence type="ECO:0000313" key="6">
    <source>
        <dbReference type="Proteomes" id="UP000823486"/>
    </source>
</evidence>
<feature type="signal peptide" evidence="2">
    <location>
        <begin position="1"/>
        <end position="21"/>
    </location>
</feature>
<dbReference type="SUPFAM" id="SSF159774">
    <property type="entry name" value="YerB-like"/>
    <property type="match status" value="1"/>
</dbReference>
<dbReference type="Gene3D" id="3.50.90.10">
    <property type="entry name" value="YerB-like"/>
    <property type="match status" value="1"/>
</dbReference>
<feature type="domain" description="DUF3048" evidence="3">
    <location>
        <begin position="48"/>
        <end position="188"/>
    </location>
</feature>
<keyword evidence="6" id="KW-1185">Reference proteome</keyword>
<dbReference type="InterPro" id="IPR021416">
    <property type="entry name" value="DUF3048_N"/>
</dbReference>
<keyword evidence="2" id="KW-0732">Signal</keyword>
<accession>A0ABS2QHP3</accession>
<dbReference type="EMBL" id="JAFBFI010000008">
    <property type="protein sequence ID" value="MBM7692690.1"/>
    <property type="molecule type" value="Genomic_DNA"/>
</dbReference>
<organism evidence="5 6">
    <name type="scientific">Peribacillus deserti</name>
    <dbReference type="NCBI Taxonomy" id="673318"/>
    <lineage>
        <taxon>Bacteria</taxon>
        <taxon>Bacillati</taxon>
        <taxon>Bacillota</taxon>
        <taxon>Bacilli</taxon>
        <taxon>Bacillales</taxon>
        <taxon>Bacillaceae</taxon>
        <taxon>Peribacillus</taxon>
    </lineage>
</organism>
<dbReference type="InterPro" id="IPR035328">
    <property type="entry name" value="DUF3048_C"/>
</dbReference>
<name>A0ABS2QHP3_9BACI</name>
<feature type="region of interest" description="Disordered" evidence="1">
    <location>
        <begin position="24"/>
        <end position="48"/>
    </location>
</feature>
<feature type="chain" id="PRO_5046502681" description="DUF3048 domain-containing protein" evidence="2">
    <location>
        <begin position="22"/>
        <end position="339"/>
    </location>
</feature>
<dbReference type="PROSITE" id="PS51257">
    <property type="entry name" value="PROKAR_LIPOPROTEIN"/>
    <property type="match status" value="1"/>
</dbReference>
<protein>
    <recommendedName>
        <fullName evidence="7">DUF3048 domain-containing protein</fullName>
    </recommendedName>
</protein>
<evidence type="ECO:0000313" key="5">
    <source>
        <dbReference type="EMBL" id="MBM7692690.1"/>
    </source>
</evidence>
<dbReference type="RefSeq" id="WP_204542689.1">
    <property type="nucleotide sequence ID" value="NZ_JAFBFI010000008.1"/>
</dbReference>
<dbReference type="InterPro" id="IPR023158">
    <property type="entry name" value="YerB-like_sf"/>
</dbReference>
<sequence length="339" mass="37782">MKCKMLSIALVSVLIITGCSGQDKPGKTPDYTEQEAQPRQDYPDTFPLTGIGTDKSINQRAVAVMVNNHPKARPQSGLEKADIVYELLAEGEVTRFLAIFQSEKPKRVGPVRSARDYYLQLAKGFNSLYILHGYSPEARELLESGSIDHLNGLKYDGTLFKRESSRKAPHDSYISFENIKKGAEKNSFNMEAPPAPLTFLTADEVKSLGGETAAEADVSYHSRLFNVHYKYDSKKQKYKRYTDHELTVDEETNNPVLIDNLLIIGARHQVTDSKGRRDIDLQAGGEGYLLQKGKINEVTWEMKNGMITPLINGREAGLIPGKTWINVVPDAASDIHVKP</sequence>
<dbReference type="Pfam" id="PF17479">
    <property type="entry name" value="DUF3048_C"/>
    <property type="match status" value="1"/>
</dbReference>
<evidence type="ECO:0000259" key="3">
    <source>
        <dbReference type="Pfam" id="PF11258"/>
    </source>
</evidence>
<feature type="domain" description="DUF3048" evidence="4">
    <location>
        <begin position="218"/>
        <end position="325"/>
    </location>
</feature>
<evidence type="ECO:0000256" key="1">
    <source>
        <dbReference type="SAM" id="MobiDB-lite"/>
    </source>
</evidence>
<evidence type="ECO:0008006" key="7">
    <source>
        <dbReference type="Google" id="ProtNLM"/>
    </source>
</evidence>
<reference evidence="5 6" key="1">
    <citation type="submission" date="2021-01" db="EMBL/GenBank/DDBJ databases">
        <title>Genomic Encyclopedia of Type Strains, Phase IV (KMG-IV): sequencing the most valuable type-strain genomes for metagenomic binning, comparative biology and taxonomic classification.</title>
        <authorList>
            <person name="Goeker M."/>
        </authorList>
    </citation>
    <scope>NUCLEOTIDE SEQUENCE [LARGE SCALE GENOMIC DNA]</scope>
    <source>
        <strain evidence="5 6">DSM 105482</strain>
    </source>
</reference>
<comment type="caution">
    <text evidence="5">The sequence shown here is derived from an EMBL/GenBank/DDBJ whole genome shotgun (WGS) entry which is preliminary data.</text>
</comment>